<dbReference type="Proteomes" id="UP000817658">
    <property type="component" value="Chromosome 1"/>
</dbReference>
<dbReference type="AlphaFoldDB" id="Q5QMF6"/>
<organism evidence="2">
    <name type="scientific">Oryza sativa subsp. japonica</name>
    <name type="common">Rice</name>
    <dbReference type="NCBI Taxonomy" id="39947"/>
    <lineage>
        <taxon>Eukaryota</taxon>
        <taxon>Viridiplantae</taxon>
        <taxon>Streptophyta</taxon>
        <taxon>Embryophyta</taxon>
        <taxon>Tracheophyta</taxon>
        <taxon>Spermatophyta</taxon>
        <taxon>Magnoliopsida</taxon>
        <taxon>Liliopsida</taxon>
        <taxon>Poales</taxon>
        <taxon>Poaceae</taxon>
        <taxon>BOP clade</taxon>
        <taxon>Oryzoideae</taxon>
        <taxon>Oryzeae</taxon>
        <taxon>Oryzinae</taxon>
        <taxon>Oryza</taxon>
        <taxon>Oryza sativa</taxon>
    </lineage>
</organism>
<protein>
    <submittedName>
        <fullName evidence="2">Uncharacterized protein</fullName>
    </submittedName>
</protein>
<proteinExistence type="predicted"/>
<evidence type="ECO:0000256" key="1">
    <source>
        <dbReference type="SAM" id="MobiDB-lite"/>
    </source>
</evidence>
<accession>Q5QMF6</accession>
<dbReference type="EMBL" id="AP003271">
    <property type="protein sequence ID" value="BAD73390.1"/>
    <property type="molecule type" value="Genomic_DNA"/>
</dbReference>
<sequence length="201" mass="20887">MAALVMRMGEINYGSSARSGGEQWRAKSIGWRADGVATESLRESRSSGEATTATTAALYPVGEVTLGHCAPLPSPIAIEPPPTAPGHPRRGALFLVGVGGVGTKEGRSRHRCRHLRSSTATAALPPSIADPSPASRKSSPDLSNKNDERGATTGGDSPRSCRACRRPPSLPLPPPATSTARGLPPLRRHALTAIFVGGDED</sequence>
<feature type="region of interest" description="Disordered" evidence="1">
    <location>
        <begin position="103"/>
        <end position="187"/>
    </location>
</feature>
<gene>
    <name evidence="2" type="primary">P0506B12.15</name>
</gene>
<evidence type="ECO:0000313" key="2">
    <source>
        <dbReference type="EMBL" id="BAD73390.1"/>
    </source>
</evidence>
<feature type="compositionally biased region" description="Basic residues" evidence="1">
    <location>
        <begin position="107"/>
        <end position="116"/>
    </location>
</feature>
<name>Q5QMF6_ORYSJ</name>
<reference evidence="2" key="1">
    <citation type="journal article" date="2002" name="Nature">
        <title>The genome sequence and structure of rice chromosome 1.</title>
        <authorList>
            <person name="Sasaki T."/>
            <person name="Matsumoto T."/>
            <person name="Yamamoto K."/>
            <person name="Sakata K."/>
            <person name="Baba T."/>
            <person name="Katayose Y."/>
            <person name="Wu J."/>
            <person name="Niimura Y."/>
            <person name="Cheng Z."/>
            <person name="Nagamura Y."/>
            <person name="Antonio B.A."/>
            <person name="Kanamori H."/>
            <person name="Hosokawa S."/>
            <person name="Masukawa M."/>
            <person name="Arikawa K."/>
            <person name="Chiden Y."/>
            <person name="Hayashi M."/>
            <person name="Okamoto M."/>
            <person name="Ando T."/>
            <person name="Aoki H."/>
            <person name="Arita K."/>
            <person name="Hamada M."/>
            <person name="Harada C."/>
            <person name="Hijishita S."/>
            <person name="Honda M."/>
            <person name="Ichikawa Y."/>
            <person name="Idonuma A."/>
            <person name="Iijima M."/>
            <person name="Ikeda M."/>
            <person name="Ikeno M."/>
            <person name="Itoh S."/>
            <person name="Itoh T."/>
            <person name="Itoh Y."/>
            <person name="Itoh Y."/>
            <person name="Iwabuchi A."/>
            <person name="Kamiya K."/>
            <person name="Karasawa W."/>
            <person name="Katagiri S."/>
            <person name="Kikuta A."/>
            <person name="Kobayashi N."/>
            <person name="Kono I."/>
            <person name="Machita K."/>
            <person name="Maehara T."/>
            <person name="Mizuno H."/>
            <person name="Mizubayashi T."/>
            <person name="Mukai Y."/>
            <person name="Nagasaki H."/>
            <person name="Nakashima M."/>
            <person name="Nakama Y."/>
            <person name="Nakamichi Y."/>
            <person name="Nakamura M."/>
            <person name="Namiki N."/>
            <person name="Negishi M."/>
            <person name="Ohta I."/>
            <person name="Ono N."/>
            <person name="Saji S."/>
            <person name="Sakai K."/>
            <person name="Shibata M."/>
            <person name="Shimokawa T."/>
            <person name="Shomura A."/>
            <person name="Song J."/>
            <person name="Takazaki Y."/>
            <person name="Terasawa K."/>
            <person name="Tsuji K."/>
            <person name="Waki K."/>
            <person name="Yamagata H."/>
            <person name="Yamane H."/>
            <person name="Yoshiki S."/>
            <person name="Yoshihara R."/>
            <person name="Yukawa K."/>
            <person name="Zhong H."/>
            <person name="Iwama H."/>
            <person name="Endo T."/>
            <person name="Ito H."/>
            <person name="Hahn J.H."/>
            <person name="Kim H.I."/>
            <person name="Eun M.Y."/>
            <person name="Yano M."/>
            <person name="Jiang J."/>
            <person name="Gojobori T."/>
        </authorList>
    </citation>
    <scope>NUCLEOTIDE SEQUENCE [LARGE SCALE GENOMIC DNA]</scope>
</reference>